<feature type="domain" description="TIR" evidence="1">
    <location>
        <begin position="17"/>
        <end position="169"/>
    </location>
</feature>
<reference evidence="4" key="1">
    <citation type="submission" date="2019-02" db="EMBL/GenBank/DDBJ databases">
        <authorList>
            <person name="Gruber-Vodicka R. H."/>
            <person name="Seah K. B. B."/>
        </authorList>
    </citation>
    <scope>NUCLEOTIDE SEQUENCE</scope>
    <source>
        <strain evidence="3">BECK_BZ163</strain>
        <strain evidence="4">BECK_BZ164</strain>
        <strain evidence="2">BECK_BZ165</strain>
    </source>
</reference>
<dbReference type="GO" id="GO:0007165">
    <property type="term" value="P:signal transduction"/>
    <property type="evidence" value="ECO:0007669"/>
    <property type="project" value="InterPro"/>
</dbReference>
<dbReference type="Pfam" id="PF13676">
    <property type="entry name" value="TIR_2"/>
    <property type="match status" value="1"/>
</dbReference>
<evidence type="ECO:0000259" key="1">
    <source>
        <dbReference type="PROSITE" id="PS50104"/>
    </source>
</evidence>
<accession>A0A450VWW1</accession>
<dbReference type="SMART" id="SM00255">
    <property type="entry name" value="TIR"/>
    <property type="match status" value="1"/>
</dbReference>
<dbReference type="EMBL" id="CAADEZ010000382">
    <property type="protein sequence ID" value="VFJ65449.1"/>
    <property type="molecule type" value="Genomic_DNA"/>
</dbReference>
<name>A0A450VWW1_9GAMM</name>
<protein>
    <submittedName>
        <fullName evidence="4">TIR domain-containing protein</fullName>
    </submittedName>
</protein>
<gene>
    <name evidence="3" type="ORF">BECKFM1743A_GA0114220_103821</name>
    <name evidence="4" type="ORF">BECKFM1743B_GA0114221_101011</name>
    <name evidence="2" type="ORF">BECKFM1743C_GA0114222_103921</name>
</gene>
<dbReference type="EMBL" id="CAADFA010000392">
    <property type="protein sequence ID" value="VFJ65333.1"/>
    <property type="molecule type" value="Genomic_DNA"/>
</dbReference>
<dbReference type="SUPFAM" id="SSF52200">
    <property type="entry name" value="Toll/Interleukin receptor TIR domain"/>
    <property type="match status" value="1"/>
</dbReference>
<dbReference type="PROSITE" id="PS50104">
    <property type="entry name" value="TIR"/>
    <property type="match status" value="1"/>
</dbReference>
<dbReference type="Gene3D" id="3.40.50.10140">
    <property type="entry name" value="Toll/interleukin-1 receptor homology (TIR) domain"/>
    <property type="match status" value="1"/>
</dbReference>
<organism evidence="4">
    <name type="scientific">Candidatus Kentrum sp. FM</name>
    <dbReference type="NCBI Taxonomy" id="2126340"/>
    <lineage>
        <taxon>Bacteria</taxon>
        <taxon>Pseudomonadati</taxon>
        <taxon>Pseudomonadota</taxon>
        <taxon>Gammaproteobacteria</taxon>
        <taxon>Candidatus Kentrum</taxon>
    </lineage>
</organism>
<evidence type="ECO:0000313" key="4">
    <source>
        <dbReference type="EMBL" id="VFK09298.1"/>
    </source>
</evidence>
<sequence length="334" mass="38876">MRVPETYSLLVLARIGNMFNAFISYAWRDNEPFPGNDEGWVSIFVDGLRVLLNRELPSAFPQGSIWRDDEQLRGSDHISDTIRDRLHQSWLFVPILSRSWLNSTWCQDELDIFIGLHGPKSGRIFPIWMEPVEGLSELFGKMSKYKFWYEDKNKQSRIRWFPYPNHTDHEYGHILQDLARDMGARLQLLAEEEESLIFPDGQHCVLINGGDNDWELMQAVARHLDEEYGIGYALPPRQDASLNETEMERDLCDKLSVCNNVLFVYDKGPERQVQQHITETLRIIRRSEYPPPLNITLCLPHGRQFGFKPSHMRVFQCSGPRLEDCARQLAQVLA</sequence>
<dbReference type="InterPro" id="IPR000157">
    <property type="entry name" value="TIR_dom"/>
</dbReference>
<evidence type="ECO:0000313" key="3">
    <source>
        <dbReference type="EMBL" id="VFJ65449.1"/>
    </source>
</evidence>
<dbReference type="InterPro" id="IPR035897">
    <property type="entry name" value="Toll_tir_struct_dom_sf"/>
</dbReference>
<dbReference type="EMBL" id="CAADFL010000101">
    <property type="protein sequence ID" value="VFK09298.1"/>
    <property type="molecule type" value="Genomic_DNA"/>
</dbReference>
<dbReference type="AlphaFoldDB" id="A0A450VWW1"/>
<evidence type="ECO:0000313" key="2">
    <source>
        <dbReference type="EMBL" id="VFJ65333.1"/>
    </source>
</evidence>
<proteinExistence type="predicted"/>